<dbReference type="InterPro" id="IPR009091">
    <property type="entry name" value="RCC1/BLIP-II"/>
</dbReference>
<dbReference type="PANTHER" id="PTHR45982:SF1">
    <property type="entry name" value="REGULATOR OF CHROMOSOME CONDENSATION"/>
    <property type="match status" value="1"/>
</dbReference>
<dbReference type="Pfam" id="PF13540">
    <property type="entry name" value="RCC1_2"/>
    <property type="match status" value="2"/>
</dbReference>
<sequence>MDAITLIEKLPTDLQYLITSYDPSILFILPKFSSGKYDWFKLIKMNFSLIYDKTTCTNEEIMRVYYDNCNYETKKIIYGNFHTIIILNDGTLMGYGWNLYGQLGLGDVLDRRDMFTEIKGISKNISEIVCGFSHTIIRLTNGTLMCSGDNSYGQLGLGDWQHRKIFEEIKNIPKNIVEVTCGYYDTFIRLTNGTLMACGYNGHGHLGLGDLEHRNNFQIIKPLPKNIVEVRSGHYQTIIRLTDGTLMSSGLAKKNDANKMIFSEIPGIPKNIAAVTCGLNHTIIRLTDGTLIGSAVFFGGEGSKFEEIMGISKNVTEVICSNRTIIRFLDGRIMANEATYPGNLFSKTFKELYGPPKNITEVISASTHLIIKLTNGTLMKINSQIFSREYGFVDKLEEII</sequence>
<dbReference type="InterPro" id="IPR051553">
    <property type="entry name" value="Ran_GTPase-activating"/>
</dbReference>
<gene>
    <name evidence="1" type="ORF">Harvfovirus35_9</name>
</gene>
<organism evidence="1">
    <name type="scientific">Harvfovirus sp</name>
    <dbReference type="NCBI Taxonomy" id="2487768"/>
    <lineage>
        <taxon>Viruses</taxon>
        <taxon>Varidnaviria</taxon>
        <taxon>Bamfordvirae</taxon>
        <taxon>Nucleocytoviricota</taxon>
        <taxon>Megaviricetes</taxon>
        <taxon>Imitervirales</taxon>
        <taxon>Mimiviridae</taxon>
        <taxon>Klosneuvirinae</taxon>
    </lineage>
</organism>
<dbReference type="Gene3D" id="2.130.10.30">
    <property type="entry name" value="Regulator of chromosome condensation 1/beta-lactamase-inhibitor protein II"/>
    <property type="match status" value="1"/>
</dbReference>
<dbReference type="PROSITE" id="PS50012">
    <property type="entry name" value="RCC1_3"/>
    <property type="match status" value="3"/>
</dbReference>
<protein>
    <submittedName>
        <fullName evidence="1">Chromosome condensation regulator</fullName>
    </submittedName>
</protein>
<dbReference type="GO" id="GO:0005085">
    <property type="term" value="F:guanyl-nucleotide exchange factor activity"/>
    <property type="evidence" value="ECO:0007669"/>
    <property type="project" value="TreeGrafter"/>
</dbReference>
<name>A0A3G5A2U7_9VIRU</name>
<reference evidence="1" key="1">
    <citation type="submission" date="2018-10" db="EMBL/GenBank/DDBJ databases">
        <title>Hidden diversity of soil giant viruses.</title>
        <authorList>
            <person name="Schulz F."/>
            <person name="Alteio L."/>
            <person name="Goudeau D."/>
            <person name="Ryan E.M."/>
            <person name="Malmstrom R.R."/>
            <person name="Blanchard J."/>
            <person name="Woyke T."/>
        </authorList>
    </citation>
    <scope>NUCLEOTIDE SEQUENCE</scope>
    <source>
        <strain evidence="1">HAV1</strain>
    </source>
</reference>
<dbReference type="SUPFAM" id="SSF50985">
    <property type="entry name" value="RCC1/BLIP-II"/>
    <property type="match status" value="1"/>
</dbReference>
<evidence type="ECO:0000313" key="1">
    <source>
        <dbReference type="EMBL" id="AYV81460.1"/>
    </source>
</evidence>
<accession>A0A3G5A2U7</accession>
<dbReference type="InterPro" id="IPR000408">
    <property type="entry name" value="Reg_chr_condens"/>
</dbReference>
<proteinExistence type="predicted"/>
<dbReference type="EMBL" id="MK072277">
    <property type="protein sequence ID" value="AYV81460.1"/>
    <property type="molecule type" value="Genomic_DNA"/>
</dbReference>
<dbReference type="PANTHER" id="PTHR45982">
    <property type="entry name" value="REGULATOR OF CHROMOSOME CONDENSATION"/>
    <property type="match status" value="1"/>
</dbReference>